<gene>
    <name evidence="1" type="ORF">NAEGRDRAFT_47246</name>
</gene>
<dbReference type="InParanoid" id="D2V7B5"/>
<dbReference type="Proteomes" id="UP000006671">
    <property type="component" value="Unassembled WGS sequence"/>
</dbReference>
<dbReference type="InterPro" id="IPR014622">
    <property type="entry name" value="UCP036794_erythomycin"/>
</dbReference>
<evidence type="ECO:0000313" key="2">
    <source>
        <dbReference type="Proteomes" id="UP000006671"/>
    </source>
</evidence>
<evidence type="ECO:0000313" key="1">
    <source>
        <dbReference type="EMBL" id="EFC47348.1"/>
    </source>
</evidence>
<dbReference type="SUPFAM" id="SSF159501">
    <property type="entry name" value="EreA/ChaN-like"/>
    <property type="match status" value="1"/>
</dbReference>
<dbReference type="EMBL" id="GG738855">
    <property type="protein sequence ID" value="EFC47348.1"/>
    <property type="molecule type" value="Genomic_DNA"/>
</dbReference>
<dbReference type="GO" id="GO:0046677">
    <property type="term" value="P:response to antibiotic"/>
    <property type="evidence" value="ECO:0007669"/>
    <property type="project" value="InterPro"/>
</dbReference>
<dbReference type="PANTHER" id="PTHR31299:SF0">
    <property type="entry name" value="ESTERASE, PUTATIVE (AFU_ORTHOLOGUE AFUA_1G05850)-RELATED"/>
    <property type="match status" value="1"/>
</dbReference>
<proteinExistence type="predicted"/>
<dbReference type="OrthoDB" id="413649at2759"/>
<reference evidence="1 2" key="1">
    <citation type="journal article" date="2010" name="Cell">
        <title>The genome of Naegleria gruberi illuminates early eukaryotic versatility.</title>
        <authorList>
            <person name="Fritz-Laylin L.K."/>
            <person name="Prochnik S.E."/>
            <person name="Ginger M.L."/>
            <person name="Dacks J.B."/>
            <person name="Carpenter M.L."/>
            <person name="Field M.C."/>
            <person name="Kuo A."/>
            <person name="Paredez A."/>
            <person name="Chapman J."/>
            <person name="Pham J."/>
            <person name="Shu S."/>
            <person name="Neupane R."/>
            <person name="Cipriano M."/>
            <person name="Mancuso J."/>
            <person name="Tu H."/>
            <person name="Salamov A."/>
            <person name="Lindquist E."/>
            <person name="Shapiro H."/>
            <person name="Lucas S."/>
            <person name="Grigoriev I.V."/>
            <person name="Cande W.Z."/>
            <person name="Fulton C."/>
            <person name="Rokhsar D.S."/>
            <person name="Dawson S.C."/>
        </authorList>
    </citation>
    <scope>NUCLEOTIDE SEQUENCE [LARGE SCALE GENOMIC DNA]</scope>
    <source>
        <strain evidence="1 2">NEG-M</strain>
    </source>
</reference>
<dbReference type="Pfam" id="PF05139">
    <property type="entry name" value="Erythro_esteras"/>
    <property type="match status" value="1"/>
</dbReference>
<dbReference type="CDD" id="cd14728">
    <property type="entry name" value="Ere-like"/>
    <property type="match status" value="1"/>
</dbReference>
<dbReference type="AlphaFoldDB" id="D2V7B5"/>
<dbReference type="Gene3D" id="3.30.1870.10">
    <property type="entry name" value="EreA-like, domain 2"/>
    <property type="match status" value="1"/>
</dbReference>
<dbReference type="KEGG" id="ngr:NAEGRDRAFT_47246"/>
<dbReference type="InterPro" id="IPR007815">
    <property type="entry name" value="Emycin_Estase"/>
</dbReference>
<dbReference type="PIRSF" id="PIRSF036794">
    <property type="entry name" value="UCP_erythr_ester"/>
    <property type="match status" value="1"/>
</dbReference>
<dbReference type="PANTHER" id="PTHR31299">
    <property type="entry name" value="ESTERASE, PUTATIVE (AFU_ORTHOLOGUE AFUA_1G05850)-RELATED"/>
    <property type="match status" value="1"/>
</dbReference>
<dbReference type="VEuPathDB" id="AmoebaDB:NAEGRDRAFT_47246"/>
<organism evidence="2">
    <name type="scientific">Naegleria gruberi</name>
    <name type="common">Amoeba</name>
    <dbReference type="NCBI Taxonomy" id="5762"/>
    <lineage>
        <taxon>Eukaryota</taxon>
        <taxon>Discoba</taxon>
        <taxon>Heterolobosea</taxon>
        <taxon>Tetramitia</taxon>
        <taxon>Eutetramitia</taxon>
        <taxon>Vahlkampfiidae</taxon>
        <taxon>Naegleria</taxon>
    </lineage>
</organism>
<name>D2V7B5_NAEGR</name>
<dbReference type="eggNOG" id="ENOG502QW1H">
    <property type="taxonomic scope" value="Eukaryota"/>
</dbReference>
<protein>
    <submittedName>
        <fullName evidence="1">Predicted protein</fullName>
    </submittedName>
</protein>
<accession>D2V7B5</accession>
<dbReference type="InterPro" id="IPR052036">
    <property type="entry name" value="Hydrolase/PRTase-associated"/>
</dbReference>
<sequence>MNKQSGLLSLIRENWIPLTKDLSKSESSLTCYDSLLKAIGDSKLVLIGEASHGTHEFYEHRAAITKRLISEKGFNCICLEADFPDTSRVNEFIKHQIDCTGVDSLSGFKRFPTWMWRNVPTLNLVEWLREYNTQFNKEKDMVGLYGLDLYSSDRSMRVVLEYFESIGDHEGAKHVREQYECMKNYKKKEPIRKVIGGSCQEKVMQVLLDLQNRETKELQEKDHLFNAIQNAMVVKNAEHYYRVMFVDGSWNIRDEHFFETLVEIMKYYSNSYGKEAKVIVFAHNSHVGDASQTDSIYDKGHEINIGRKCRENFPDDVYIVGFSTFNGSVTAADKWNQDPEYKRVNPGMKDSIEELLHDATIGQKTKDYMLLFKSKDPSVETNATLRRELEKERLERAIGVIYRPKTERQSHYFEAKVAKQFDALIHFNTTTAVHPIDMQHQWAKKRLEETYPTGL</sequence>
<dbReference type="OMA" id="RYGCLTP"/>
<keyword evidence="2" id="KW-1185">Reference proteome</keyword>
<dbReference type="RefSeq" id="XP_002680092.1">
    <property type="nucleotide sequence ID" value="XM_002680046.1"/>
</dbReference>
<dbReference type="STRING" id="5762.D2V7B5"/>
<dbReference type="GeneID" id="8861415"/>
<dbReference type="Gene3D" id="3.40.1660.10">
    <property type="entry name" value="EreA-like (biosynthetic domain)"/>
    <property type="match status" value="1"/>
</dbReference>